<accession>A0ABV7HZM7</accession>
<evidence type="ECO:0000256" key="1">
    <source>
        <dbReference type="SAM" id="MobiDB-lite"/>
    </source>
</evidence>
<keyword evidence="3" id="KW-1185">Reference proteome</keyword>
<feature type="region of interest" description="Disordered" evidence="1">
    <location>
        <begin position="46"/>
        <end position="65"/>
    </location>
</feature>
<comment type="caution">
    <text evidence="2">The sequence shown here is derived from an EMBL/GenBank/DDBJ whole genome shotgun (WGS) entry which is preliminary data.</text>
</comment>
<protein>
    <submittedName>
        <fullName evidence="2">Uncharacterized protein</fullName>
    </submittedName>
</protein>
<dbReference type="Proteomes" id="UP001595548">
    <property type="component" value="Unassembled WGS sequence"/>
</dbReference>
<reference evidence="3" key="1">
    <citation type="journal article" date="2019" name="Int. J. Syst. Evol. Microbiol.">
        <title>The Global Catalogue of Microorganisms (GCM) 10K type strain sequencing project: providing services to taxonomists for standard genome sequencing and annotation.</title>
        <authorList>
            <consortium name="The Broad Institute Genomics Platform"/>
            <consortium name="The Broad Institute Genome Sequencing Center for Infectious Disease"/>
            <person name="Wu L."/>
            <person name="Ma J."/>
        </authorList>
    </citation>
    <scope>NUCLEOTIDE SEQUENCE [LARGE SCALE GENOMIC DNA]</scope>
    <source>
        <strain evidence="3">KCTC 52141</strain>
    </source>
</reference>
<gene>
    <name evidence="2" type="ORF">ACFOEB_17010</name>
</gene>
<feature type="compositionally biased region" description="Basic and acidic residues" evidence="1">
    <location>
        <begin position="48"/>
        <end position="59"/>
    </location>
</feature>
<proteinExistence type="predicted"/>
<dbReference type="RefSeq" id="WP_339618104.1">
    <property type="nucleotide sequence ID" value="NZ_AP031500.1"/>
</dbReference>
<evidence type="ECO:0000313" key="3">
    <source>
        <dbReference type="Proteomes" id="UP001595548"/>
    </source>
</evidence>
<name>A0ABV7HZM7_9GAMM</name>
<evidence type="ECO:0000313" key="2">
    <source>
        <dbReference type="EMBL" id="MFC3156912.1"/>
    </source>
</evidence>
<dbReference type="EMBL" id="JBHRTL010000031">
    <property type="protein sequence ID" value="MFC3156912.1"/>
    <property type="molecule type" value="Genomic_DNA"/>
</dbReference>
<organism evidence="2 3">
    <name type="scientific">Gilvimarinus japonicus</name>
    <dbReference type="NCBI Taxonomy" id="1796469"/>
    <lineage>
        <taxon>Bacteria</taxon>
        <taxon>Pseudomonadati</taxon>
        <taxon>Pseudomonadota</taxon>
        <taxon>Gammaproteobacteria</taxon>
        <taxon>Cellvibrionales</taxon>
        <taxon>Cellvibrionaceae</taxon>
        <taxon>Gilvimarinus</taxon>
    </lineage>
</organism>
<sequence>MKLFGSSEKVASTPFSDFIRNASSREKKRVYSDVLKKATERQQAQLKRAAELRKAREEISSPTSI</sequence>